<dbReference type="OrthoDB" id="9792889at2"/>
<comment type="caution">
    <text evidence="9">The sequence shown here is derived from an EMBL/GenBank/DDBJ whole genome shotgun (WGS) entry which is preliminary data.</text>
</comment>
<dbReference type="InterPro" id="IPR000522">
    <property type="entry name" value="ABC_transptr_permease_BtuC"/>
</dbReference>
<accession>F7NET9</accession>
<protein>
    <submittedName>
        <fullName evidence="9">ABC transporter transmembrane protein</fullName>
    </submittedName>
</protein>
<evidence type="ECO:0000256" key="8">
    <source>
        <dbReference type="SAM" id="Phobius"/>
    </source>
</evidence>
<reference evidence="9 10" key="1">
    <citation type="journal article" date="2011" name="EMBO J.">
        <title>Structural diversity of bacterial flagellar motors.</title>
        <authorList>
            <person name="Chen S."/>
            <person name="Beeby M."/>
            <person name="Murphy G.E."/>
            <person name="Leadbetter J.R."/>
            <person name="Hendrixson D.R."/>
            <person name="Briegel A."/>
            <person name="Li Z."/>
            <person name="Shi J."/>
            <person name="Tocheva E.I."/>
            <person name="Muller A."/>
            <person name="Dobro M.J."/>
            <person name="Jensen G.J."/>
        </authorList>
    </citation>
    <scope>NUCLEOTIDE SEQUENCE [LARGE SCALE GENOMIC DNA]</scope>
    <source>
        <strain evidence="9 10">DSM 6540</strain>
    </source>
</reference>
<dbReference type="PANTHER" id="PTHR30472:SF25">
    <property type="entry name" value="ABC TRANSPORTER PERMEASE PROTEIN MJ0876-RELATED"/>
    <property type="match status" value="1"/>
</dbReference>
<feature type="transmembrane region" description="Helical" evidence="8">
    <location>
        <begin position="324"/>
        <end position="343"/>
    </location>
</feature>
<evidence type="ECO:0000313" key="10">
    <source>
        <dbReference type="Proteomes" id="UP000003240"/>
    </source>
</evidence>
<keyword evidence="10" id="KW-1185">Reference proteome</keyword>
<dbReference type="GO" id="GO:0033214">
    <property type="term" value="P:siderophore-iron import into cell"/>
    <property type="evidence" value="ECO:0007669"/>
    <property type="project" value="TreeGrafter"/>
</dbReference>
<feature type="transmembrane region" description="Helical" evidence="8">
    <location>
        <begin position="296"/>
        <end position="315"/>
    </location>
</feature>
<proteinExistence type="inferred from homology"/>
<feature type="transmembrane region" description="Helical" evidence="8">
    <location>
        <begin position="165"/>
        <end position="186"/>
    </location>
</feature>
<keyword evidence="4" id="KW-1003">Cell membrane</keyword>
<dbReference type="Gene3D" id="1.10.3470.10">
    <property type="entry name" value="ABC transporter involved in vitamin B12 uptake, BtuC"/>
    <property type="match status" value="1"/>
</dbReference>
<feature type="transmembrane region" description="Helical" evidence="8">
    <location>
        <begin position="206"/>
        <end position="226"/>
    </location>
</feature>
<organism evidence="9 10">
    <name type="scientific">Acetonema longum DSM 6540</name>
    <dbReference type="NCBI Taxonomy" id="1009370"/>
    <lineage>
        <taxon>Bacteria</taxon>
        <taxon>Bacillati</taxon>
        <taxon>Bacillota</taxon>
        <taxon>Negativicutes</taxon>
        <taxon>Acetonemataceae</taxon>
        <taxon>Acetonema</taxon>
    </lineage>
</organism>
<keyword evidence="5 8" id="KW-0812">Transmembrane</keyword>
<dbReference type="AlphaFoldDB" id="F7NET9"/>
<dbReference type="InterPro" id="IPR037294">
    <property type="entry name" value="ABC_BtuC-like"/>
</dbReference>
<keyword evidence="7 8" id="KW-0472">Membrane</keyword>
<feature type="transmembrane region" description="Helical" evidence="8">
    <location>
        <begin position="81"/>
        <end position="98"/>
    </location>
</feature>
<dbReference type="CDD" id="cd06550">
    <property type="entry name" value="TM_ABC_iron-siderophores_like"/>
    <property type="match status" value="1"/>
</dbReference>
<evidence type="ECO:0000256" key="5">
    <source>
        <dbReference type="ARBA" id="ARBA00022692"/>
    </source>
</evidence>
<evidence type="ECO:0000256" key="4">
    <source>
        <dbReference type="ARBA" id="ARBA00022475"/>
    </source>
</evidence>
<dbReference type="Pfam" id="PF01032">
    <property type="entry name" value="FecCD"/>
    <property type="match status" value="1"/>
</dbReference>
<dbReference type="Proteomes" id="UP000003240">
    <property type="component" value="Unassembled WGS sequence"/>
</dbReference>
<dbReference type="FunFam" id="1.10.3470.10:FF:000001">
    <property type="entry name" value="Vitamin B12 ABC transporter permease BtuC"/>
    <property type="match status" value="1"/>
</dbReference>
<dbReference type="EMBL" id="AFGF01000017">
    <property type="protein sequence ID" value="EGO65500.1"/>
    <property type="molecule type" value="Genomic_DNA"/>
</dbReference>
<dbReference type="PANTHER" id="PTHR30472">
    <property type="entry name" value="FERRIC ENTEROBACTIN TRANSPORT SYSTEM PERMEASE PROTEIN"/>
    <property type="match status" value="1"/>
</dbReference>
<evidence type="ECO:0000256" key="6">
    <source>
        <dbReference type="ARBA" id="ARBA00022989"/>
    </source>
</evidence>
<evidence type="ECO:0000256" key="3">
    <source>
        <dbReference type="ARBA" id="ARBA00022448"/>
    </source>
</evidence>
<keyword evidence="3" id="KW-0813">Transport</keyword>
<sequence>MTKFDTLMRQRHSFNMVLAGLGAAVVLSILLAVCVGIVPISPAEACHIILYKIWTWAGGDTVHQFSPVHADIIWQLRLPRVLMAAVTGAGLALCGAVMQASLQNPLAEPYILGISSGASLGAVFAILVGASAFGIPFWAFTGAAVASLLVILLSGGGPLSSVKMVLAGAIANTLFTAAANFIIYAAGSAEGIRTVAFWTMGSLAAAKWPSLLLPALAVTVSCLFFLSQHRTLNALLLGEETAVTLGIDAAHVRRIYFTITALMTGLIVASCGVIGFVAFVVPHIMRGLAGSDHKRLTPAVILAGALFLTWADVLARTALASGEVPLGIITALIGGPFFMYILWKQSYSFNNR</sequence>
<dbReference type="STRING" id="1009370.ALO_02781"/>
<comment type="similarity">
    <text evidence="2">Belongs to the binding-protein-dependent transport system permease family. FecCD subfamily.</text>
</comment>
<keyword evidence="6 8" id="KW-1133">Transmembrane helix</keyword>
<evidence type="ECO:0000256" key="2">
    <source>
        <dbReference type="ARBA" id="ARBA00007935"/>
    </source>
</evidence>
<gene>
    <name evidence="9" type="ORF">ALO_02781</name>
</gene>
<evidence type="ECO:0000256" key="7">
    <source>
        <dbReference type="ARBA" id="ARBA00023136"/>
    </source>
</evidence>
<evidence type="ECO:0000313" key="9">
    <source>
        <dbReference type="EMBL" id="EGO65500.1"/>
    </source>
</evidence>
<comment type="subcellular location">
    <subcellularLocation>
        <location evidence="1">Cell membrane</location>
        <topology evidence="1">Multi-pass membrane protein</topology>
    </subcellularLocation>
</comment>
<feature type="transmembrane region" description="Helical" evidence="8">
    <location>
        <begin position="110"/>
        <end position="129"/>
    </location>
</feature>
<dbReference type="SUPFAM" id="SSF81345">
    <property type="entry name" value="ABC transporter involved in vitamin B12 uptake, BtuC"/>
    <property type="match status" value="1"/>
</dbReference>
<feature type="transmembrane region" description="Helical" evidence="8">
    <location>
        <begin position="135"/>
        <end position="153"/>
    </location>
</feature>
<feature type="transmembrane region" description="Helical" evidence="8">
    <location>
        <begin position="255"/>
        <end position="284"/>
    </location>
</feature>
<dbReference type="RefSeq" id="WP_004092584.1">
    <property type="nucleotide sequence ID" value="NZ_AFGF01000017.1"/>
</dbReference>
<dbReference type="GO" id="GO:0005886">
    <property type="term" value="C:plasma membrane"/>
    <property type="evidence" value="ECO:0007669"/>
    <property type="project" value="UniProtKB-SubCell"/>
</dbReference>
<dbReference type="eggNOG" id="COG0609">
    <property type="taxonomic scope" value="Bacteria"/>
</dbReference>
<evidence type="ECO:0000256" key="1">
    <source>
        <dbReference type="ARBA" id="ARBA00004651"/>
    </source>
</evidence>
<dbReference type="GO" id="GO:0022857">
    <property type="term" value="F:transmembrane transporter activity"/>
    <property type="evidence" value="ECO:0007669"/>
    <property type="project" value="InterPro"/>
</dbReference>
<name>F7NET9_9FIRM</name>